<feature type="compositionally biased region" description="Low complexity" evidence="2">
    <location>
        <begin position="1203"/>
        <end position="1215"/>
    </location>
</feature>
<feature type="compositionally biased region" description="Basic and acidic residues" evidence="2">
    <location>
        <begin position="682"/>
        <end position="694"/>
    </location>
</feature>
<keyword evidence="5" id="KW-1185">Reference proteome</keyword>
<protein>
    <recommendedName>
        <fullName evidence="3">Calponin-homology (CH) domain-containing protein</fullName>
    </recommendedName>
</protein>
<feature type="region of interest" description="Disordered" evidence="2">
    <location>
        <begin position="1437"/>
        <end position="1469"/>
    </location>
</feature>
<dbReference type="Pfam" id="PF00307">
    <property type="entry name" value="CH"/>
    <property type="match status" value="2"/>
</dbReference>
<feature type="compositionally biased region" description="Basic and acidic residues" evidence="2">
    <location>
        <begin position="1154"/>
        <end position="1165"/>
    </location>
</feature>
<organism evidence="4 5">
    <name type="scientific">Mytilus galloprovincialis</name>
    <name type="common">Mediterranean mussel</name>
    <dbReference type="NCBI Taxonomy" id="29158"/>
    <lineage>
        <taxon>Eukaryota</taxon>
        <taxon>Metazoa</taxon>
        <taxon>Spiralia</taxon>
        <taxon>Lophotrochozoa</taxon>
        <taxon>Mollusca</taxon>
        <taxon>Bivalvia</taxon>
        <taxon>Autobranchia</taxon>
        <taxon>Pteriomorphia</taxon>
        <taxon>Mytilida</taxon>
        <taxon>Mytiloidea</taxon>
        <taxon>Mytilidae</taxon>
        <taxon>Mytilinae</taxon>
        <taxon>Mytilus</taxon>
    </lineage>
</organism>
<feature type="region of interest" description="Disordered" evidence="2">
    <location>
        <begin position="224"/>
        <end position="263"/>
    </location>
</feature>
<feature type="region of interest" description="Disordered" evidence="2">
    <location>
        <begin position="1386"/>
        <end position="1415"/>
    </location>
</feature>
<feature type="region of interest" description="Disordered" evidence="2">
    <location>
        <begin position="762"/>
        <end position="826"/>
    </location>
</feature>
<feature type="compositionally biased region" description="Polar residues" evidence="2">
    <location>
        <begin position="805"/>
        <end position="826"/>
    </location>
</feature>
<feature type="region of interest" description="Disordered" evidence="2">
    <location>
        <begin position="292"/>
        <end position="371"/>
    </location>
</feature>
<feature type="compositionally biased region" description="Polar residues" evidence="2">
    <location>
        <begin position="707"/>
        <end position="716"/>
    </location>
</feature>
<evidence type="ECO:0000313" key="4">
    <source>
        <dbReference type="EMBL" id="VDI29437.1"/>
    </source>
</evidence>
<feature type="compositionally biased region" description="Basic and acidic residues" evidence="2">
    <location>
        <begin position="1437"/>
        <end position="1457"/>
    </location>
</feature>
<feature type="compositionally biased region" description="Basic and acidic residues" evidence="2">
    <location>
        <begin position="794"/>
        <end position="804"/>
    </location>
</feature>
<feature type="compositionally biased region" description="Polar residues" evidence="2">
    <location>
        <begin position="1386"/>
        <end position="1412"/>
    </location>
</feature>
<evidence type="ECO:0000256" key="1">
    <source>
        <dbReference type="SAM" id="Coils"/>
    </source>
</evidence>
<dbReference type="PROSITE" id="PS50021">
    <property type="entry name" value="CH"/>
    <property type="match status" value="1"/>
</dbReference>
<dbReference type="GO" id="GO:0000793">
    <property type="term" value="C:condensed chromosome"/>
    <property type="evidence" value="ECO:0007669"/>
    <property type="project" value="TreeGrafter"/>
</dbReference>
<feature type="region of interest" description="Disordered" evidence="2">
    <location>
        <begin position="1538"/>
        <end position="1557"/>
    </location>
</feature>
<evidence type="ECO:0000259" key="3">
    <source>
        <dbReference type="PROSITE" id="PS50021"/>
    </source>
</evidence>
<accession>A0A8B6E5J1</accession>
<feature type="region of interest" description="Disordered" evidence="2">
    <location>
        <begin position="1115"/>
        <end position="1229"/>
    </location>
</feature>
<dbReference type="InterPro" id="IPR001715">
    <property type="entry name" value="CH_dom"/>
</dbReference>
<comment type="caution">
    <text evidence="4">The sequence shown here is derived from an EMBL/GenBank/DDBJ whole genome shotgun (WGS) entry which is preliminary data.</text>
</comment>
<feature type="domain" description="Calponin-homology (CH)" evidence="3">
    <location>
        <begin position="1"/>
        <end position="105"/>
    </location>
</feature>
<dbReference type="GO" id="GO:0007076">
    <property type="term" value="P:mitotic chromosome condensation"/>
    <property type="evidence" value="ECO:0007669"/>
    <property type="project" value="TreeGrafter"/>
</dbReference>
<feature type="region of interest" description="Disordered" evidence="2">
    <location>
        <begin position="450"/>
        <end position="718"/>
    </location>
</feature>
<reference evidence="4" key="1">
    <citation type="submission" date="2018-11" db="EMBL/GenBank/DDBJ databases">
        <authorList>
            <person name="Alioto T."/>
            <person name="Alioto T."/>
        </authorList>
    </citation>
    <scope>NUCLEOTIDE SEQUENCE</scope>
</reference>
<feature type="compositionally biased region" description="Basic and acidic residues" evidence="2">
    <location>
        <begin position="342"/>
        <end position="371"/>
    </location>
</feature>
<evidence type="ECO:0000313" key="5">
    <source>
        <dbReference type="Proteomes" id="UP000596742"/>
    </source>
</evidence>
<feature type="compositionally biased region" description="Basic and acidic residues" evidence="2">
    <location>
        <begin position="296"/>
        <end position="308"/>
    </location>
</feature>
<dbReference type="Gene3D" id="1.10.418.10">
    <property type="entry name" value="Calponin-like domain"/>
    <property type="match status" value="2"/>
</dbReference>
<feature type="compositionally biased region" description="Basic and acidic residues" evidence="2">
    <location>
        <begin position="450"/>
        <end position="468"/>
    </location>
</feature>
<dbReference type="EMBL" id="UYJE01004594">
    <property type="protein sequence ID" value="VDI29437.1"/>
    <property type="molecule type" value="Genomic_DNA"/>
</dbReference>
<feature type="compositionally biased region" description="Basic and acidic residues" evidence="2">
    <location>
        <begin position="543"/>
        <end position="583"/>
    </location>
</feature>
<feature type="compositionally biased region" description="Basic and acidic residues" evidence="2">
    <location>
        <begin position="624"/>
        <end position="661"/>
    </location>
</feature>
<dbReference type="PANTHER" id="PTHR43941:SF1">
    <property type="entry name" value="STRUCTURAL MAINTENANCE OF CHROMOSOMES PROTEIN 2"/>
    <property type="match status" value="1"/>
</dbReference>
<gene>
    <name evidence="4" type="ORF">MGAL_10B064526</name>
</gene>
<feature type="compositionally biased region" description="Polar residues" evidence="2">
    <location>
        <begin position="1166"/>
        <end position="1202"/>
    </location>
</feature>
<feature type="compositionally biased region" description="Polar residues" evidence="2">
    <location>
        <begin position="612"/>
        <end position="623"/>
    </location>
</feature>
<sequence>MSKRKVYLNWANSVLADIDKEVEGISSIQEGQVLCQLIDLLCPEACLLQKLQASGTSQLPEMYIQTALDHMRKYGIKLNFSSQDIADGDIKSMLDVLWLIILNYGIHNIRRNAHQRSVGIGKKLLLEWCQRQLDTDFDSRNTLTYNLCTGDWFIKLLKKYSSVSVIASEDKAEQLKILLDSIEKQYSIKSSIINASDIVDGTVDEHTLMIFVSLLQRKVDGSSLIDEGSSKSDSRKNPSDETSDWFSTSNGSGSDPQFSRLPVESESILTKTISDTISDRFHEEDKLSALSGSTYDSRDRTLERENSPHSRHINGSYEPKRESKLTSDTVRSTSPLRRPRDHKAIMAEAKEKLEEQRRRREDEDQKVRENEQKLFKETEAKKIDTSIKHDSVRSSHDDIEEVMRENLPQYSTGPPQYLPGLGRGVPIFVVPGQNPETMFLLQALRQARHEANFHDQDSSSKSSSEETLPKASLLDLETVDDIPPSEYLQFESDKKAEMSTPRGVSPRRSNYVPSPEFLPTKKSIIDVLGNPPDPQTNVVEFPPAEKDDRRHFPRVEIKEDVKVRREMGRDQSDERLSPRRDNSNRPLSPGYDFIDETVSINDKDTVPKTILKKSSNYGTSSRDSSYERTRDRSQSPRSSEHESGLRSRSPRDQMERDRSLSNDRTPSGRSLSPRSNRSPRHRSPDLDRLTDNYDRIQSGNQHRETAPGSNSDSIDPNTRLVKVFHQELDLLRMKMEMLEKSHLPDDGDLEDLNSLTQRLSEKIKERLSSRSPRSPRSPRHRSTSPDYTRGRLFRKNDVESRSLSENRNSPSSDWRTLPSEKSNSLHNLPVSIDKSLKVDDDGKLLYSPRSQGKPITLGYSSPIRKVSDEIWGMREEEFAGVTNVQKEKWKKLTSARDISDSDIVELKHALGTVVAENDILQAKLRNSNTDIQEKMRKTGEVLNDCRCHLSKAQAENMELRTQLEKERNRNESLEARMREFEKQVKDLKGVNSELESELEDTRKLLKGSSKKDIPTMQSLAEERDGLVEVLGTTQTENERLREELERAQKYAFKAQTTIVDLKTIVDDARKERQQLFEEITRLQSEGHLQTITGIIKKYMDKGIYLEVEPMNGFKIPSRAASPTPNERRCSPVPKQRLSRSVDSVIAPRSRSKSPRAETPTKRETENTGTKSWSMSAQQQTYSGLSRSYQEPTPSQRSYQDPAQRSYQQSNQRSYSPARHSYKEPVMASSPLKTPYGRVNGLSIPITPVVNDIISDDDDDDDDDDFEDEGIEGFHYNYEDISPSVTSNLKEIYPHRRTRSYRNNFSSSFDEGRVSPSVDDIEVNRILSRHPVRLDFNDTADSYRSRSPRREDNFNVSYERSKSPGRLDIADLYEMKQPVRQQNYNIYGNTNRRPVTRSESPSNRYTDQKNYSGKSGEINNRLFMAALDNAVHEEGSKKYYDDHDIPEKDSWRDRRDRLSSSYGPEVSRAARTGVRSNGVKGILKNTKGEQNYMIKHGTSSPLHRSVLERSVSPAAKTPPNNRDINKNYSKLANSSLANNKTFGNSGKPSLAPASSGKPLFSGASKKSGIVRNPKDLFADISLSPVRTASPSKYQHTPLDSPTPQLTEEEKRYADLLVDKYTKQLGFNTIYS</sequence>
<feature type="compositionally biased region" description="Low complexity" evidence="2">
    <location>
        <begin position="667"/>
        <end position="676"/>
    </location>
</feature>
<dbReference type="PANTHER" id="PTHR43941">
    <property type="entry name" value="STRUCTURAL MAINTENANCE OF CHROMOSOMES PROTEIN 2"/>
    <property type="match status" value="1"/>
</dbReference>
<proteinExistence type="predicted"/>
<dbReference type="GO" id="GO:0000785">
    <property type="term" value="C:chromatin"/>
    <property type="evidence" value="ECO:0007669"/>
    <property type="project" value="TreeGrafter"/>
</dbReference>
<dbReference type="GO" id="GO:0000796">
    <property type="term" value="C:condensin complex"/>
    <property type="evidence" value="ECO:0007669"/>
    <property type="project" value="TreeGrafter"/>
</dbReference>
<feature type="compositionally biased region" description="Polar residues" evidence="2">
    <location>
        <begin position="326"/>
        <end position="335"/>
    </location>
</feature>
<dbReference type="OrthoDB" id="6156915at2759"/>
<name>A0A8B6E5J1_MYTGA</name>
<evidence type="ECO:0000256" key="2">
    <source>
        <dbReference type="SAM" id="MobiDB-lite"/>
    </source>
</evidence>
<dbReference type="SMART" id="SM00033">
    <property type="entry name" value="CH"/>
    <property type="match status" value="2"/>
</dbReference>
<feature type="compositionally biased region" description="Polar residues" evidence="2">
    <location>
        <begin position="244"/>
        <end position="257"/>
    </location>
</feature>
<keyword evidence="1" id="KW-0175">Coiled coil</keyword>
<dbReference type="GO" id="GO:0003682">
    <property type="term" value="F:chromatin binding"/>
    <property type="evidence" value="ECO:0007669"/>
    <property type="project" value="TreeGrafter"/>
</dbReference>
<feature type="compositionally biased region" description="Basic and acidic residues" evidence="2">
    <location>
        <begin position="228"/>
        <end position="239"/>
    </location>
</feature>
<feature type="coiled-coil region" evidence="1">
    <location>
        <begin position="917"/>
        <end position="1085"/>
    </location>
</feature>
<dbReference type="CDD" id="cd00014">
    <property type="entry name" value="CH_SF"/>
    <property type="match status" value="1"/>
</dbReference>
<dbReference type="Proteomes" id="UP000596742">
    <property type="component" value="Unassembled WGS sequence"/>
</dbReference>
<dbReference type="InterPro" id="IPR036872">
    <property type="entry name" value="CH_dom_sf"/>
</dbReference>
<dbReference type="SUPFAM" id="SSF47576">
    <property type="entry name" value="Calponin-homology domain, CH-domain"/>
    <property type="match status" value="1"/>
</dbReference>